<dbReference type="EnsemblPlants" id="AET5Gv21077700.9">
    <property type="protein sequence ID" value="AET5Gv21077700.9"/>
    <property type="gene ID" value="AET5Gv21077700"/>
</dbReference>
<proteinExistence type="predicted"/>
<evidence type="ECO:0000313" key="2">
    <source>
        <dbReference type="Proteomes" id="UP000015105"/>
    </source>
</evidence>
<reference evidence="2" key="2">
    <citation type="journal article" date="2017" name="Nat. Plants">
        <title>The Aegilops tauschii genome reveals multiple impacts of transposons.</title>
        <authorList>
            <person name="Zhao G."/>
            <person name="Zou C."/>
            <person name="Li K."/>
            <person name="Wang K."/>
            <person name="Li T."/>
            <person name="Gao L."/>
            <person name="Zhang X."/>
            <person name="Wang H."/>
            <person name="Yang Z."/>
            <person name="Liu X."/>
            <person name="Jiang W."/>
            <person name="Mao L."/>
            <person name="Kong X."/>
            <person name="Jiao Y."/>
            <person name="Jia J."/>
        </authorList>
    </citation>
    <scope>NUCLEOTIDE SEQUENCE [LARGE SCALE GENOMIC DNA]</scope>
    <source>
        <strain evidence="2">cv. AL8/78</strain>
    </source>
</reference>
<reference evidence="1" key="4">
    <citation type="submission" date="2019-03" db="UniProtKB">
        <authorList>
            <consortium name="EnsemblPlants"/>
        </authorList>
    </citation>
    <scope>IDENTIFICATION</scope>
</reference>
<reference evidence="2" key="1">
    <citation type="journal article" date="2014" name="Science">
        <title>Ancient hybridizations among the ancestral genomes of bread wheat.</title>
        <authorList>
            <consortium name="International Wheat Genome Sequencing Consortium,"/>
            <person name="Marcussen T."/>
            <person name="Sandve S.R."/>
            <person name="Heier L."/>
            <person name="Spannagl M."/>
            <person name="Pfeifer M."/>
            <person name="Jakobsen K.S."/>
            <person name="Wulff B.B."/>
            <person name="Steuernagel B."/>
            <person name="Mayer K.F."/>
            <person name="Olsen O.A."/>
        </authorList>
    </citation>
    <scope>NUCLEOTIDE SEQUENCE [LARGE SCALE GENOMIC DNA]</scope>
    <source>
        <strain evidence="2">cv. AL8/78</strain>
    </source>
</reference>
<sequence length="84" mass="9037">MPSSIVPSTRKSGLLLKTKEHGVAMLASTFGSFDIPLAAVNRSPCLSHWPQLVCASLIVAPCKLANNNTRSTSENPLLLHRRIA</sequence>
<keyword evidence="2" id="KW-1185">Reference proteome</keyword>
<evidence type="ECO:0000313" key="1">
    <source>
        <dbReference type="EnsemblPlants" id="AET5Gv21077700.9"/>
    </source>
</evidence>
<dbReference type="Proteomes" id="UP000015105">
    <property type="component" value="Chromosome 5D"/>
</dbReference>
<dbReference type="AlphaFoldDB" id="A0A453M7G2"/>
<name>A0A453M7G2_AEGTS</name>
<protein>
    <submittedName>
        <fullName evidence="1">Uncharacterized protein</fullName>
    </submittedName>
</protein>
<reference evidence="1" key="5">
    <citation type="journal article" date="2021" name="G3 (Bethesda)">
        <title>Aegilops tauschii genome assembly Aet v5.0 features greater sequence contiguity and improved annotation.</title>
        <authorList>
            <person name="Wang L."/>
            <person name="Zhu T."/>
            <person name="Rodriguez J.C."/>
            <person name="Deal K.R."/>
            <person name="Dubcovsky J."/>
            <person name="McGuire P.E."/>
            <person name="Lux T."/>
            <person name="Spannagl M."/>
            <person name="Mayer K.F.X."/>
            <person name="Baldrich P."/>
            <person name="Meyers B.C."/>
            <person name="Huo N."/>
            <person name="Gu Y.Q."/>
            <person name="Zhou H."/>
            <person name="Devos K.M."/>
            <person name="Bennetzen J.L."/>
            <person name="Unver T."/>
            <person name="Budak H."/>
            <person name="Gulick P.J."/>
            <person name="Galiba G."/>
            <person name="Kalapos B."/>
            <person name="Nelson D.R."/>
            <person name="Li P."/>
            <person name="You F.M."/>
            <person name="Luo M.C."/>
            <person name="Dvorak J."/>
        </authorList>
    </citation>
    <scope>NUCLEOTIDE SEQUENCE [LARGE SCALE GENOMIC DNA]</scope>
    <source>
        <strain evidence="1">cv. AL8/78</strain>
    </source>
</reference>
<dbReference type="Gramene" id="AET5Gv21077700.9">
    <property type="protein sequence ID" value="AET5Gv21077700.9"/>
    <property type="gene ID" value="AET5Gv21077700"/>
</dbReference>
<organism evidence="1 2">
    <name type="scientific">Aegilops tauschii subsp. strangulata</name>
    <name type="common">Goatgrass</name>
    <dbReference type="NCBI Taxonomy" id="200361"/>
    <lineage>
        <taxon>Eukaryota</taxon>
        <taxon>Viridiplantae</taxon>
        <taxon>Streptophyta</taxon>
        <taxon>Embryophyta</taxon>
        <taxon>Tracheophyta</taxon>
        <taxon>Spermatophyta</taxon>
        <taxon>Magnoliopsida</taxon>
        <taxon>Liliopsida</taxon>
        <taxon>Poales</taxon>
        <taxon>Poaceae</taxon>
        <taxon>BOP clade</taxon>
        <taxon>Pooideae</taxon>
        <taxon>Triticodae</taxon>
        <taxon>Triticeae</taxon>
        <taxon>Triticinae</taxon>
        <taxon>Aegilops</taxon>
    </lineage>
</organism>
<reference evidence="1" key="3">
    <citation type="journal article" date="2017" name="Nature">
        <title>Genome sequence of the progenitor of the wheat D genome Aegilops tauschii.</title>
        <authorList>
            <person name="Luo M.C."/>
            <person name="Gu Y.Q."/>
            <person name="Puiu D."/>
            <person name="Wang H."/>
            <person name="Twardziok S.O."/>
            <person name="Deal K.R."/>
            <person name="Huo N."/>
            <person name="Zhu T."/>
            <person name="Wang L."/>
            <person name="Wang Y."/>
            <person name="McGuire P.E."/>
            <person name="Liu S."/>
            <person name="Long H."/>
            <person name="Ramasamy R.K."/>
            <person name="Rodriguez J.C."/>
            <person name="Van S.L."/>
            <person name="Yuan L."/>
            <person name="Wang Z."/>
            <person name="Xia Z."/>
            <person name="Xiao L."/>
            <person name="Anderson O.D."/>
            <person name="Ouyang S."/>
            <person name="Liang Y."/>
            <person name="Zimin A.V."/>
            <person name="Pertea G."/>
            <person name="Qi P."/>
            <person name="Bennetzen J.L."/>
            <person name="Dai X."/>
            <person name="Dawson M.W."/>
            <person name="Muller H.G."/>
            <person name="Kugler K."/>
            <person name="Rivarola-Duarte L."/>
            <person name="Spannagl M."/>
            <person name="Mayer K.F.X."/>
            <person name="Lu F.H."/>
            <person name="Bevan M.W."/>
            <person name="Leroy P."/>
            <person name="Li P."/>
            <person name="You F.M."/>
            <person name="Sun Q."/>
            <person name="Liu Z."/>
            <person name="Lyons E."/>
            <person name="Wicker T."/>
            <person name="Salzberg S.L."/>
            <person name="Devos K.M."/>
            <person name="Dvorak J."/>
        </authorList>
    </citation>
    <scope>NUCLEOTIDE SEQUENCE [LARGE SCALE GENOMIC DNA]</scope>
    <source>
        <strain evidence="1">cv. AL8/78</strain>
    </source>
</reference>
<accession>A0A453M7G2</accession>